<proteinExistence type="predicted"/>
<keyword evidence="4" id="KW-1185">Reference proteome</keyword>
<evidence type="ECO:0000313" key="4">
    <source>
        <dbReference type="Proteomes" id="UP000706124"/>
    </source>
</evidence>
<accession>A0A9P7MGH7</accession>
<dbReference type="EMBL" id="SRPO01000058">
    <property type="protein sequence ID" value="KAG5944273.1"/>
    <property type="molecule type" value="Genomic_DNA"/>
</dbReference>
<name>A0A9P7MGH7_9HYPO</name>
<dbReference type="Pfam" id="PF25995">
    <property type="entry name" value="STB6_N"/>
    <property type="match status" value="1"/>
</dbReference>
<organism evidence="3 4">
    <name type="scientific">Claviceps pazoutovae</name>
    <dbReference type="NCBI Taxonomy" id="1649127"/>
    <lineage>
        <taxon>Eukaryota</taxon>
        <taxon>Fungi</taxon>
        <taxon>Dikarya</taxon>
        <taxon>Ascomycota</taxon>
        <taxon>Pezizomycotina</taxon>
        <taxon>Sordariomycetes</taxon>
        <taxon>Hypocreomycetidae</taxon>
        <taxon>Hypocreales</taxon>
        <taxon>Clavicipitaceae</taxon>
        <taxon>Claviceps</taxon>
    </lineage>
</organism>
<feature type="domain" description="STB6-like N-terminal" evidence="2">
    <location>
        <begin position="108"/>
        <end position="237"/>
    </location>
</feature>
<reference evidence="3 4" key="1">
    <citation type="journal article" date="2020" name="bioRxiv">
        <title>Whole genome comparisons of ergot fungi reveals the divergence and evolution of species within the genus Claviceps are the result of varying mechanisms driving genome evolution and host range expansion.</title>
        <authorList>
            <person name="Wyka S.A."/>
            <person name="Mondo S.J."/>
            <person name="Liu M."/>
            <person name="Dettman J."/>
            <person name="Nalam V."/>
            <person name="Broders K.D."/>
        </authorList>
    </citation>
    <scope>NUCLEOTIDE SEQUENCE [LARGE SCALE GENOMIC DNA]</scope>
    <source>
        <strain evidence="3 4">CCC 1485</strain>
    </source>
</reference>
<dbReference type="InterPro" id="IPR059025">
    <property type="entry name" value="STB6_N"/>
</dbReference>
<protein>
    <recommendedName>
        <fullName evidence="2">STB6-like N-terminal domain-containing protein</fullName>
    </recommendedName>
</protein>
<dbReference type="Proteomes" id="UP000706124">
    <property type="component" value="Unassembled WGS sequence"/>
</dbReference>
<gene>
    <name evidence="3" type="ORF">E4U60_006124</name>
</gene>
<dbReference type="PANTHER" id="PTHR31011">
    <property type="entry name" value="PROTEIN STB2-RELATED"/>
    <property type="match status" value="1"/>
</dbReference>
<feature type="compositionally biased region" description="Low complexity" evidence="1">
    <location>
        <begin position="517"/>
        <end position="528"/>
    </location>
</feature>
<feature type="region of interest" description="Disordered" evidence="1">
    <location>
        <begin position="639"/>
        <end position="661"/>
    </location>
</feature>
<feature type="region of interest" description="Disordered" evidence="1">
    <location>
        <begin position="487"/>
        <end position="545"/>
    </location>
</feature>
<feature type="region of interest" description="Disordered" evidence="1">
    <location>
        <begin position="1"/>
        <end position="28"/>
    </location>
</feature>
<dbReference type="InterPro" id="IPR038919">
    <property type="entry name" value="STB2/STB2"/>
</dbReference>
<dbReference type="AlphaFoldDB" id="A0A9P7MGH7"/>
<dbReference type="GO" id="GO:0070822">
    <property type="term" value="C:Sin3-type complex"/>
    <property type="evidence" value="ECO:0007669"/>
    <property type="project" value="TreeGrafter"/>
</dbReference>
<evidence type="ECO:0000313" key="3">
    <source>
        <dbReference type="EMBL" id="KAG5944273.1"/>
    </source>
</evidence>
<dbReference type="PANTHER" id="PTHR31011:SF2">
    <property type="entry name" value="PROTEIN STB2-RELATED"/>
    <property type="match status" value="1"/>
</dbReference>
<dbReference type="OrthoDB" id="19806at2759"/>
<evidence type="ECO:0000256" key="1">
    <source>
        <dbReference type="SAM" id="MobiDB-lite"/>
    </source>
</evidence>
<sequence>MTSHVPSLSREGGRSRRNDGLVALSSSGTPMRSLQDVAMDGANPQEKNRLRDGLSVPVAALQPHQRSLVLPDPLTFRQASFFFSFTLCFLLRWEEEACVTSANTVVFYRFLEEDPCVTVVERRCALTGYELYMVEQWACSRRSPIIVVTTYTGDEKHSIVVGVLAIPEDQAHWSARLRLYFNAARQHNARPKHTELGELMITNLSSFPSALTVIPVPDGDVRKNRLLFIVNEDLKRLGCSGRSGLALTDPTEATQAKFHQLYKTSDGIPIRQSVTELIKLCQVALYMFDKLDHQYIDGLLCDVTERAIGNWWIEVGAEHYNFEPSDGILGPCTVSALLGMLMGVRNRLHWFGAPVSKDVFEIEATKRGVAYFQKQQKLEKTRRLDRQTLFRLHTATAKGASGEGWGVQRAVKSTVSEIGGKRGEIVMDMVSGKDKGGLADIETVDIDRFVSMAYGDRPRWLWHGKARRTANDEFGGVQDLSSMLLGKTDSASHTPKGAHSLASDEELPGARKREDASTGPPSTSLTGSANNLSDASGGEKDALRRGVFKSVTGRMSDARSGLGRIKDAVGGNRRGHLGKLSIPVKEDATDVGHGNPNNAISSTAAPNGAMLGRAFTWKNKPEEYLAAIQRGEDILPEQTVEAQQSGAPAQLSRLDSKSGHDDELLAGQEAEKSESNSMRIIGSQVRGRMNLKGASFTGPSATDDSDLRGPLLEKEQKFGNRALVIARRRSCGTTEFGFIDHIPNETRWPRRMSFGDAEEAILTWEEVVDDITDTADYLTCMEAHAGAANHLNHLIQDIVTRVGPWAREKVQCVELLNDGYGRDKTELQNLHQRLGEACQRARYKSDELLSEQRESLTESVKEIEVLVARLDYEMHGLIQKVGDVEEGIRGFESQVEDVECRAAELKVTLETESWPHWLVRTLTGVGTGPNVTREAS</sequence>
<evidence type="ECO:0000259" key="2">
    <source>
        <dbReference type="Pfam" id="PF25995"/>
    </source>
</evidence>
<comment type="caution">
    <text evidence="3">The sequence shown here is derived from an EMBL/GenBank/DDBJ whole genome shotgun (WGS) entry which is preliminary data.</text>
</comment>